<feature type="coiled-coil region" evidence="12">
    <location>
        <begin position="448"/>
        <end position="475"/>
    </location>
</feature>
<evidence type="ECO:0000256" key="13">
    <source>
        <dbReference type="SAM" id="Phobius"/>
    </source>
</evidence>
<dbReference type="NCBIfam" id="TIGR01995">
    <property type="entry name" value="PTS-II-ABC-beta"/>
    <property type="match status" value="1"/>
</dbReference>
<dbReference type="Gene3D" id="3.30.1360.60">
    <property type="entry name" value="Glucose permease domain IIB"/>
    <property type="match status" value="1"/>
</dbReference>
<evidence type="ECO:0000256" key="11">
    <source>
        <dbReference type="PROSITE-ProRule" id="PRU00421"/>
    </source>
</evidence>
<dbReference type="Pfam" id="PF00367">
    <property type="entry name" value="PTS_EIIB"/>
    <property type="match status" value="1"/>
</dbReference>
<organism evidence="17 18">
    <name type="scientific">Clostridium neuense</name>
    <dbReference type="NCBI Taxonomy" id="1728934"/>
    <lineage>
        <taxon>Bacteria</taxon>
        <taxon>Bacillati</taxon>
        <taxon>Bacillota</taxon>
        <taxon>Clostridia</taxon>
        <taxon>Eubacteriales</taxon>
        <taxon>Clostridiaceae</taxon>
        <taxon>Clostridium</taxon>
    </lineage>
</organism>
<gene>
    <name evidence="17" type="ORF">ACJDT4_19080</name>
</gene>
<dbReference type="InterPro" id="IPR013013">
    <property type="entry name" value="PTS_EIIC_1"/>
</dbReference>
<evidence type="ECO:0000259" key="16">
    <source>
        <dbReference type="PROSITE" id="PS51103"/>
    </source>
</evidence>
<keyword evidence="18" id="KW-1185">Reference proteome</keyword>
<feature type="domain" description="PTS EIIB type-1" evidence="15">
    <location>
        <begin position="6"/>
        <end position="88"/>
    </location>
</feature>
<dbReference type="CDD" id="cd00212">
    <property type="entry name" value="PTS_IIB_glc"/>
    <property type="match status" value="1"/>
</dbReference>
<evidence type="ECO:0000256" key="9">
    <source>
        <dbReference type="ARBA" id="ARBA00022989"/>
    </source>
</evidence>
<reference evidence="17 18" key="1">
    <citation type="submission" date="2024-11" db="EMBL/GenBank/DDBJ databases">
        <authorList>
            <person name="Heng Y.C."/>
            <person name="Lim A.C.H."/>
            <person name="Lee J.K.Y."/>
            <person name="Kittelmann S."/>
        </authorList>
    </citation>
    <scope>NUCLEOTIDE SEQUENCE [LARGE SCALE GENOMIC DNA]</scope>
    <source>
        <strain evidence="17 18">WILCCON 0114</strain>
    </source>
</reference>
<dbReference type="EC" id="2.7.1.-" evidence="17"/>
<evidence type="ECO:0000256" key="8">
    <source>
        <dbReference type="ARBA" id="ARBA00022777"/>
    </source>
</evidence>
<dbReference type="InterPro" id="IPR050558">
    <property type="entry name" value="PTS_Sugar-Specific_Components"/>
</dbReference>
<dbReference type="Pfam" id="PF00358">
    <property type="entry name" value="PTS_EIIA_1"/>
    <property type="match status" value="1"/>
</dbReference>
<keyword evidence="9 13" id="KW-1133">Transmembrane helix</keyword>
<dbReference type="PROSITE" id="PS01035">
    <property type="entry name" value="PTS_EIIB_TYPE_1_CYS"/>
    <property type="match status" value="1"/>
</dbReference>
<evidence type="ECO:0000313" key="18">
    <source>
        <dbReference type="Proteomes" id="UP001623592"/>
    </source>
</evidence>
<dbReference type="EMBL" id="JBJIAA010000018">
    <property type="protein sequence ID" value="MFL0252520.1"/>
    <property type="molecule type" value="Genomic_DNA"/>
</dbReference>
<dbReference type="InterPro" id="IPR018113">
    <property type="entry name" value="PTrfase_EIIB_Cys"/>
</dbReference>
<evidence type="ECO:0000259" key="14">
    <source>
        <dbReference type="PROSITE" id="PS51093"/>
    </source>
</evidence>
<keyword evidence="10 13" id="KW-0472">Membrane</keyword>
<dbReference type="InterPro" id="IPR011055">
    <property type="entry name" value="Dup_hybrid_motif"/>
</dbReference>
<keyword evidence="12" id="KW-0175">Coiled coil</keyword>
<keyword evidence="2" id="KW-0813">Transport</keyword>
<dbReference type="PROSITE" id="PS00371">
    <property type="entry name" value="PTS_EIIA_TYPE_1_HIS"/>
    <property type="match status" value="1"/>
</dbReference>
<feature type="domain" description="PTS EIIC type-1" evidence="16">
    <location>
        <begin position="104"/>
        <end position="457"/>
    </location>
</feature>
<protein>
    <submittedName>
        <fullName evidence="17">Beta-glucoside-specific PTS transporter subunit IIABC</fullName>
        <ecNumber evidence="17">2.7.1.-</ecNumber>
    </submittedName>
</protein>
<evidence type="ECO:0000259" key="15">
    <source>
        <dbReference type="PROSITE" id="PS51098"/>
    </source>
</evidence>
<accession>A0ABW8TJ53</accession>
<evidence type="ECO:0000256" key="1">
    <source>
        <dbReference type="ARBA" id="ARBA00004651"/>
    </source>
</evidence>
<feature type="transmembrane region" description="Helical" evidence="13">
    <location>
        <begin position="113"/>
        <end position="133"/>
    </location>
</feature>
<dbReference type="InterPro" id="IPR001127">
    <property type="entry name" value="PTS_EIIA_1_perm"/>
</dbReference>
<feature type="domain" description="PTS EIIA type-1" evidence="14">
    <location>
        <begin position="494"/>
        <end position="598"/>
    </location>
</feature>
<dbReference type="PANTHER" id="PTHR30175:SF1">
    <property type="entry name" value="PTS SYSTEM ARBUTIN-, CELLOBIOSE-, AND SALICIN-SPECIFIC EIIBC COMPONENT-RELATED"/>
    <property type="match status" value="1"/>
</dbReference>
<dbReference type="InterPro" id="IPR003352">
    <property type="entry name" value="PTS_EIIC"/>
</dbReference>
<feature type="transmembrane region" description="Helical" evidence="13">
    <location>
        <begin position="247"/>
        <end position="275"/>
    </location>
</feature>
<dbReference type="Pfam" id="PF02378">
    <property type="entry name" value="PTS_EIIC"/>
    <property type="match status" value="1"/>
</dbReference>
<evidence type="ECO:0000256" key="10">
    <source>
        <dbReference type="ARBA" id="ARBA00023136"/>
    </source>
</evidence>
<dbReference type="PANTHER" id="PTHR30175">
    <property type="entry name" value="PHOSPHOTRANSFERASE SYSTEM TRANSPORT PROTEIN"/>
    <property type="match status" value="1"/>
</dbReference>
<evidence type="ECO:0000256" key="4">
    <source>
        <dbReference type="ARBA" id="ARBA00022597"/>
    </source>
</evidence>
<keyword evidence="3" id="KW-1003">Cell membrane</keyword>
<evidence type="ECO:0000256" key="6">
    <source>
        <dbReference type="ARBA" id="ARBA00022683"/>
    </source>
</evidence>
<dbReference type="SUPFAM" id="SSF51261">
    <property type="entry name" value="Duplicated hybrid motif"/>
    <property type="match status" value="1"/>
</dbReference>
<dbReference type="Proteomes" id="UP001623592">
    <property type="component" value="Unassembled WGS sequence"/>
</dbReference>
<dbReference type="NCBIfam" id="TIGR00830">
    <property type="entry name" value="PTBA"/>
    <property type="match status" value="1"/>
</dbReference>
<dbReference type="InterPro" id="IPR036878">
    <property type="entry name" value="Glu_permease_IIB"/>
</dbReference>
<keyword evidence="7 13" id="KW-0812">Transmembrane</keyword>
<feature type="transmembrane region" description="Helical" evidence="13">
    <location>
        <begin position="381"/>
        <end position="404"/>
    </location>
</feature>
<feature type="transmembrane region" description="Helical" evidence="13">
    <location>
        <begin position="210"/>
        <end position="227"/>
    </location>
</feature>
<dbReference type="InterPro" id="IPR001996">
    <property type="entry name" value="PTS_IIB_1"/>
</dbReference>
<evidence type="ECO:0000256" key="3">
    <source>
        <dbReference type="ARBA" id="ARBA00022475"/>
    </source>
</evidence>
<sequence>MKKDYGKIAERLIELLGGKDNIKSVFHCMTRLRFYVKNKSLVNEKEIEKIPEVPGVNWYENQFQVIVGNEVDAIFKALESKGIKTGEEKENSKSSNGVFSKIVDTITGCMTPMIPALTAAGMIKVILTLTNYFHILTDKSSTYQVLNFIGDVAFYFMPFLIAANAAKVFKVNQALSLIIAGVLLHPNFVKLVEGKGLITFIGLPVSKVSYSYSVIPIILMVWIMSYIEKLVDRITPKMTKIILNPTLVILICAPLALILVGPAGDIAGNGLAVAINFLSQKLGFVVLALLAAAFPFIVMTGMHHALTPIGLSAIATGGSDTLIFVSQICANIAQSGATFAVAVKTKNKNMKQLSAASGISALMGITEPALYGVTMKLKRPIFAAAIAAGIGGVVGGILQVSLYIPQNSIMSIPCFIGKKGMGNLVYGIIMIAVTFVSSFIITYVIGFEDIKEQEAEELEESKLEAQKEVKPLVEKIEVFAPIKGEVVALENVPDKVFADKSLGAGIAVIPDEGKVYSPVDGKVTMIMDSKHGIAIEAEEGLQLLIHIGLETVKLNGKYFKAHVQNGDLVKKGDLLIEFDKEKIEAEGYNLITPILVVNANDYIKSVPMVKEREKVQVNDKLLTIV</sequence>
<feature type="transmembrane region" description="Helical" evidence="13">
    <location>
        <begin position="322"/>
        <end position="343"/>
    </location>
</feature>
<keyword evidence="4" id="KW-0762">Sugar transport</keyword>
<feature type="transmembrane region" description="Helical" evidence="13">
    <location>
        <begin position="424"/>
        <end position="445"/>
    </location>
</feature>
<evidence type="ECO:0000256" key="2">
    <source>
        <dbReference type="ARBA" id="ARBA00022448"/>
    </source>
</evidence>
<keyword evidence="8" id="KW-0418">Kinase</keyword>
<dbReference type="RefSeq" id="WP_406789175.1">
    <property type="nucleotide sequence ID" value="NZ_JBJIAA010000018.1"/>
</dbReference>
<dbReference type="SUPFAM" id="SSF55604">
    <property type="entry name" value="Glucose permease domain IIB"/>
    <property type="match status" value="1"/>
</dbReference>
<comment type="subcellular location">
    <subcellularLocation>
        <location evidence="1">Cell membrane</location>
        <topology evidence="1">Multi-pass membrane protein</topology>
    </subcellularLocation>
</comment>
<dbReference type="Gene3D" id="2.70.70.10">
    <property type="entry name" value="Glucose Permease (Domain IIA)"/>
    <property type="match status" value="1"/>
</dbReference>
<evidence type="ECO:0000256" key="5">
    <source>
        <dbReference type="ARBA" id="ARBA00022679"/>
    </source>
</evidence>
<feature type="transmembrane region" description="Helical" evidence="13">
    <location>
        <begin position="282"/>
        <end position="302"/>
    </location>
</feature>
<dbReference type="InterPro" id="IPR011297">
    <property type="entry name" value="PTS_IIABC_b_glu"/>
</dbReference>
<dbReference type="PROSITE" id="PS51098">
    <property type="entry name" value="PTS_EIIB_TYPE_1"/>
    <property type="match status" value="1"/>
</dbReference>
<evidence type="ECO:0000313" key="17">
    <source>
        <dbReference type="EMBL" id="MFL0252520.1"/>
    </source>
</evidence>
<dbReference type="GO" id="GO:0016740">
    <property type="term" value="F:transferase activity"/>
    <property type="evidence" value="ECO:0007669"/>
    <property type="project" value="UniProtKB-KW"/>
</dbReference>
<name>A0ABW8TJ53_9CLOT</name>
<evidence type="ECO:0000256" key="7">
    <source>
        <dbReference type="ARBA" id="ARBA00022692"/>
    </source>
</evidence>
<feature type="transmembrane region" description="Helical" evidence="13">
    <location>
        <begin position="145"/>
        <end position="165"/>
    </location>
</feature>
<keyword evidence="5 17" id="KW-0808">Transferase</keyword>
<dbReference type="PROSITE" id="PS51103">
    <property type="entry name" value="PTS_EIIC_TYPE_1"/>
    <property type="match status" value="1"/>
</dbReference>
<evidence type="ECO:0000256" key="12">
    <source>
        <dbReference type="SAM" id="Coils"/>
    </source>
</evidence>
<dbReference type="PROSITE" id="PS51093">
    <property type="entry name" value="PTS_EIIA_TYPE_1"/>
    <property type="match status" value="1"/>
</dbReference>
<proteinExistence type="predicted"/>
<keyword evidence="6" id="KW-0598">Phosphotransferase system</keyword>
<feature type="active site" description="Phosphocysteine intermediate; for EIIB activity" evidence="11">
    <location>
        <position position="28"/>
    </location>
</feature>
<comment type="caution">
    <text evidence="17">The sequence shown here is derived from an EMBL/GenBank/DDBJ whole genome shotgun (WGS) entry which is preliminary data.</text>
</comment>